<evidence type="ECO:0000256" key="4">
    <source>
        <dbReference type="ARBA" id="ARBA00023117"/>
    </source>
</evidence>
<proteinExistence type="inferred from homology"/>
<keyword evidence="3" id="KW-0067">ATP-binding</keyword>
<evidence type="ECO:0000256" key="1">
    <source>
        <dbReference type="ARBA" id="ARBA00006914"/>
    </source>
</evidence>
<feature type="compositionally biased region" description="Acidic residues" evidence="5">
    <location>
        <begin position="165"/>
        <end position="196"/>
    </location>
</feature>
<dbReference type="InterPro" id="IPR003960">
    <property type="entry name" value="ATPase_AAA_CS"/>
</dbReference>
<dbReference type="GeneID" id="30034375"/>
<dbReference type="InterPro" id="IPR041569">
    <property type="entry name" value="AAA_lid_3"/>
</dbReference>
<dbReference type="Gene3D" id="1.10.8.60">
    <property type="match status" value="1"/>
</dbReference>
<feature type="compositionally biased region" description="Basic residues" evidence="5">
    <location>
        <begin position="291"/>
        <end position="319"/>
    </location>
</feature>
<dbReference type="GO" id="GO:0042393">
    <property type="term" value="F:histone binding"/>
    <property type="evidence" value="ECO:0007669"/>
    <property type="project" value="TreeGrafter"/>
</dbReference>
<dbReference type="AlphaFoldDB" id="A0A167F5D7"/>
<dbReference type="GO" id="GO:0005634">
    <property type="term" value="C:nucleus"/>
    <property type="evidence" value="ECO:0007669"/>
    <property type="project" value="TreeGrafter"/>
</dbReference>
<feature type="compositionally biased region" description="Basic and acidic residues" evidence="5">
    <location>
        <begin position="365"/>
        <end position="374"/>
    </location>
</feature>
<name>A0A167F5D7_9ASCO</name>
<dbReference type="GO" id="GO:0016887">
    <property type="term" value="F:ATP hydrolysis activity"/>
    <property type="evidence" value="ECO:0007669"/>
    <property type="project" value="InterPro"/>
</dbReference>
<feature type="compositionally biased region" description="Acidic residues" evidence="5">
    <location>
        <begin position="323"/>
        <end position="345"/>
    </location>
</feature>
<dbReference type="Proteomes" id="UP000189580">
    <property type="component" value="Chromosome b"/>
</dbReference>
<keyword evidence="4" id="KW-0103">Bromodomain</keyword>
<organism evidence="7 8">
    <name type="scientific">Sugiyamaella lignohabitans</name>
    <dbReference type="NCBI Taxonomy" id="796027"/>
    <lineage>
        <taxon>Eukaryota</taxon>
        <taxon>Fungi</taxon>
        <taxon>Dikarya</taxon>
        <taxon>Ascomycota</taxon>
        <taxon>Saccharomycotina</taxon>
        <taxon>Dipodascomycetes</taxon>
        <taxon>Dipodascales</taxon>
        <taxon>Trichomonascaceae</taxon>
        <taxon>Sugiyamaella</taxon>
    </lineage>
</organism>
<dbReference type="GO" id="GO:0003682">
    <property type="term" value="F:chromatin binding"/>
    <property type="evidence" value="ECO:0007669"/>
    <property type="project" value="TreeGrafter"/>
</dbReference>
<sequence>MTVPSSKSYHSNGNGIGTGLDGFDDETDFRPLRNRGSIVKSYIESSGSDISDEDDSDSIANTRNRRNRLSGKAGSKNKDSSDSDTSGNGSESLTTAASFPIRLKIGTKAAKLIEMRNLRSRRQIDDDDDDGVEENHSGNGYINDEDEDGDISLSRSRSKKKDYNEDKDDEDEEEDVDEDEEDDESEKNKDDDDYEDAIIPRRRHSRKSINSSSATASKSTKSTSRSNNRSRRGNIDDDEDEYHELEEDDEENDSDEDNSGSDSEDSFEKSRKRNQDRGFIVSDDDESESYKRKKRRQKMAKRAKKVAASRSSRSRSRRRRVDDDDDEESEYESDNGQPEAEEDEIANLQEELRELRESATPPPEPVRKLQLRERKEVNYQILPPPLPDESFETVAVSPGRNTRRRGAGTGPIRRLFPTTGPFGGNDVVSVFGSGPGGIGAAAGAGGLGNFPGLPNVLGALGGPGGSGTGGGPNDPTALIDSDSSDDELIGAGGAGTAGAAGGAGKSKNNATGVSQFGIVKPKKPGLADADPLGIDTDIDFSAVGGLDNYIDQLKEMVTLPLRYPEIYQRFGITPPRGVLFHGPPGTGKTLMARALAASSAKEGKKITFFMRKGADCLSKWVGEAERQLRLLFEEARNQQPSIIFFDEIDGLAPVRSSKQEQIHASIVSTLLALMDGMDNRGQVIVIGATNRPDSVDPALRRPGRFDREFYFPLPDLEARKKIISINTKKWDPPLKPEFIDHVAGLTKGYGGADLRALCTEAALNAIQRKYPQIFMSNEKLLLDPQSIHVTPVDFMKSVDKIIPSSARSTSSGASPLPTRIEPLLGEPLKSIIHKLDNLLPRTKKLTPLEDALYEEIPDPDGGFARQEALKSKYFPLSYCLRRLGLRPRPRCSSCFARVGLRESDSLIGLLTV</sequence>
<gene>
    <name evidence="7" type="primary">YTA7</name>
    <name evidence="7" type="ORF">AWJ20_2461</name>
</gene>
<dbReference type="EMBL" id="CP014503">
    <property type="protein sequence ID" value="ANB14848.1"/>
    <property type="molecule type" value="Genomic_DNA"/>
</dbReference>
<feature type="region of interest" description="Disordered" evidence="5">
    <location>
        <begin position="389"/>
        <end position="418"/>
    </location>
</feature>
<keyword evidence="2" id="KW-0547">Nucleotide-binding</keyword>
<dbReference type="Pfam" id="PF00004">
    <property type="entry name" value="AAA"/>
    <property type="match status" value="1"/>
</dbReference>
<dbReference type="GO" id="GO:0006337">
    <property type="term" value="P:nucleosome disassembly"/>
    <property type="evidence" value="ECO:0007669"/>
    <property type="project" value="TreeGrafter"/>
</dbReference>
<dbReference type="Pfam" id="PF17862">
    <property type="entry name" value="AAA_lid_3"/>
    <property type="match status" value="1"/>
</dbReference>
<comment type="similarity">
    <text evidence="1">Belongs to the AAA ATPase family.</text>
</comment>
<dbReference type="OrthoDB" id="5421at2759"/>
<protein>
    <submittedName>
        <fullName evidence="7">Yta7p</fullName>
    </submittedName>
</protein>
<feature type="compositionally biased region" description="Low complexity" evidence="5">
    <location>
        <begin position="83"/>
        <end position="92"/>
    </location>
</feature>
<dbReference type="PANTHER" id="PTHR23069:SF0">
    <property type="entry name" value="TAT-BINDING HOMOLOG 7"/>
    <property type="match status" value="1"/>
</dbReference>
<evidence type="ECO:0000313" key="8">
    <source>
        <dbReference type="Proteomes" id="UP000189580"/>
    </source>
</evidence>
<dbReference type="SMART" id="SM00382">
    <property type="entry name" value="AAA"/>
    <property type="match status" value="1"/>
</dbReference>
<evidence type="ECO:0000313" key="7">
    <source>
        <dbReference type="EMBL" id="ANB14848.1"/>
    </source>
</evidence>
<dbReference type="InterPro" id="IPR003959">
    <property type="entry name" value="ATPase_AAA_core"/>
</dbReference>
<dbReference type="GO" id="GO:0045815">
    <property type="term" value="P:transcription initiation-coupled chromatin remodeling"/>
    <property type="evidence" value="ECO:0007669"/>
    <property type="project" value="TreeGrafter"/>
</dbReference>
<feature type="compositionally biased region" description="Acidic residues" evidence="5">
    <location>
        <begin position="236"/>
        <end position="265"/>
    </location>
</feature>
<keyword evidence="8" id="KW-1185">Reference proteome</keyword>
<evidence type="ECO:0000259" key="6">
    <source>
        <dbReference type="SMART" id="SM00382"/>
    </source>
</evidence>
<feature type="compositionally biased region" description="Polar residues" evidence="5">
    <location>
        <begin position="1"/>
        <end position="13"/>
    </location>
</feature>
<dbReference type="PROSITE" id="PS00674">
    <property type="entry name" value="AAA"/>
    <property type="match status" value="1"/>
</dbReference>
<feature type="compositionally biased region" description="Basic and acidic residues" evidence="5">
    <location>
        <begin position="266"/>
        <end position="276"/>
    </location>
</feature>
<evidence type="ECO:0000256" key="5">
    <source>
        <dbReference type="SAM" id="MobiDB-lite"/>
    </source>
</evidence>
<dbReference type="FunFam" id="1.10.8.60:FF:000016">
    <property type="entry name" value="ATPase family AAA domain-containing protein 2B"/>
    <property type="match status" value="1"/>
</dbReference>
<dbReference type="GO" id="GO:0006334">
    <property type="term" value="P:nucleosome assembly"/>
    <property type="evidence" value="ECO:0007669"/>
    <property type="project" value="TreeGrafter"/>
</dbReference>
<feature type="compositionally biased region" description="Low complexity" evidence="5">
    <location>
        <begin position="208"/>
        <end position="227"/>
    </location>
</feature>
<evidence type="ECO:0000256" key="2">
    <source>
        <dbReference type="ARBA" id="ARBA00022741"/>
    </source>
</evidence>
<evidence type="ECO:0000256" key="3">
    <source>
        <dbReference type="ARBA" id="ARBA00022840"/>
    </source>
</evidence>
<accession>A0A167F5D7</accession>
<feature type="region of interest" description="Disordered" evidence="5">
    <location>
        <begin position="1"/>
        <end position="374"/>
    </location>
</feature>
<dbReference type="InterPro" id="IPR003593">
    <property type="entry name" value="AAA+_ATPase"/>
</dbReference>
<dbReference type="KEGG" id="slb:AWJ20_2461"/>
<dbReference type="SUPFAM" id="SSF52540">
    <property type="entry name" value="P-loop containing nucleoside triphosphate hydrolases"/>
    <property type="match status" value="1"/>
</dbReference>
<reference evidence="7 8" key="1">
    <citation type="submission" date="2016-02" db="EMBL/GenBank/DDBJ databases">
        <title>Complete genome sequence and transcriptome regulation of the pentose utilising yeast Sugiyamaella lignohabitans.</title>
        <authorList>
            <person name="Bellasio M."/>
            <person name="Peymann A."/>
            <person name="Valli M."/>
            <person name="Sipitzky M."/>
            <person name="Graf A."/>
            <person name="Sauer M."/>
            <person name="Marx H."/>
            <person name="Mattanovich D."/>
        </authorList>
    </citation>
    <scope>NUCLEOTIDE SEQUENCE [LARGE SCALE GENOMIC DNA]</scope>
    <source>
        <strain evidence="7 8">CBS 10342</strain>
    </source>
</reference>
<feature type="domain" description="AAA+ ATPase" evidence="6">
    <location>
        <begin position="574"/>
        <end position="715"/>
    </location>
</feature>
<dbReference type="FunFam" id="3.40.50.300:FF:000061">
    <property type="entry name" value="ATPase family, AAA domain-containing 2"/>
    <property type="match status" value="1"/>
</dbReference>
<dbReference type="InterPro" id="IPR045199">
    <property type="entry name" value="ATAD2-like"/>
</dbReference>
<dbReference type="RefSeq" id="XP_018737325.1">
    <property type="nucleotide sequence ID" value="XM_018879406.1"/>
</dbReference>
<dbReference type="GO" id="GO:0005524">
    <property type="term" value="F:ATP binding"/>
    <property type="evidence" value="ECO:0007669"/>
    <property type="project" value="UniProtKB-KW"/>
</dbReference>
<dbReference type="InterPro" id="IPR027417">
    <property type="entry name" value="P-loop_NTPase"/>
</dbReference>
<dbReference type="PANTHER" id="PTHR23069">
    <property type="entry name" value="AAA DOMAIN-CONTAINING"/>
    <property type="match status" value="1"/>
</dbReference>
<dbReference type="Gene3D" id="3.40.50.300">
    <property type="entry name" value="P-loop containing nucleotide triphosphate hydrolases"/>
    <property type="match status" value="1"/>
</dbReference>